<evidence type="ECO:0000313" key="6">
    <source>
        <dbReference type="Proteomes" id="UP000184139"/>
    </source>
</evidence>
<dbReference type="FunFam" id="3.40.50.300:FF:000134">
    <property type="entry name" value="Iron-enterobactin ABC transporter ATP-binding protein"/>
    <property type="match status" value="1"/>
</dbReference>
<accession>A0A1M5YU90</accession>
<protein>
    <submittedName>
        <fullName evidence="5">Iron complex transport system ATP-binding protein</fullName>
    </submittedName>
</protein>
<keyword evidence="3 5" id="KW-0067">ATP-binding</keyword>
<dbReference type="InterPro" id="IPR017871">
    <property type="entry name" value="ABC_transporter-like_CS"/>
</dbReference>
<keyword evidence="1" id="KW-0813">Transport</keyword>
<evidence type="ECO:0000256" key="3">
    <source>
        <dbReference type="ARBA" id="ARBA00022840"/>
    </source>
</evidence>
<dbReference type="EMBL" id="FQXS01000060">
    <property type="protein sequence ID" value="SHI15410.1"/>
    <property type="molecule type" value="Genomic_DNA"/>
</dbReference>
<dbReference type="InterPro" id="IPR050153">
    <property type="entry name" value="Metal_Ion_Import_ABC"/>
</dbReference>
<dbReference type="InterPro" id="IPR027417">
    <property type="entry name" value="P-loop_NTPase"/>
</dbReference>
<dbReference type="InterPro" id="IPR003439">
    <property type="entry name" value="ABC_transporter-like_ATP-bd"/>
</dbReference>
<dbReference type="Pfam" id="PF00005">
    <property type="entry name" value="ABC_tran"/>
    <property type="match status" value="1"/>
</dbReference>
<dbReference type="SUPFAM" id="SSF52540">
    <property type="entry name" value="P-loop containing nucleoside triphosphate hydrolases"/>
    <property type="match status" value="1"/>
</dbReference>
<feature type="domain" description="ABC transporter" evidence="4">
    <location>
        <begin position="3"/>
        <end position="240"/>
    </location>
</feature>
<dbReference type="OrthoDB" id="9809450at2"/>
<dbReference type="PROSITE" id="PS00211">
    <property type="entry name" value="ABC_TRANSPORTER_1"/>
    <property type="match status" value="1"/>
</dbReference>
<proteinExistence type="predicted"/>
<dbReference type="InterPro" id="IPR003593">
    <property type="entry name" value="AAA+_ATPase"/>
</dbReference>
<dbReference type="Proteomes" id="UP000184139">
    <property type="component" value="Unassembled WGS sequence"/>
</dbReference>
<dbReference type="SMART" id="SM00382">
    <property type="entry name" value="AAA"/>
    <property type="match status" value="1"/>
</dbReference>
<name>A0A1M5YU90_9BACT</name>
<keyword evidence="6" id="KW-1185">Reference proteome</keyword>
<dbReference type="CDD" id="cd03214">
    <property type="entry name" value="ABC_Iron-Siderophores_B12_Hemin"/>
    <property type="match status" value="1"/>
</dbReference>
<gene>
    <name evidence="5" type="ORF">SAMN02745124_04435</name>
</gene>
<evidence type="ECO:0000259" key="4">
    <source>
        <dbReference type="PROSITE" id="PS50893"/>
    </source>
</evidence>
<reference evidence="5 6" key="1">
    <citation type="submission" date="2016-11" db="EMBL/GenBank/DDBJ databases">
        <authorList>
            <person name="Jaros S."/>
            <person name="Januszkiewicz K."/>
            <person name="Wedrychowicz H."/>
        </authorList>
    </citation>
    <scope>NUCLEOTIDE SEQUENCE [LARGE SCALE GENOMIC DNA]</scope>
    <source>
        <strain evidence="5 6">DSM 9705</strain>
    </source>
</reference>
<dbReference type="PROSITE" id="PS50893">
    <property type="entry name" value="ABC_TRANSPORTER_2"/>
    <property type="match status" value="1"/>
</dbReference>
<dbReference type="AlphaFoldDB" id="A0A1M5YU90"/>
<keyword evidence="2" id="KW-0547">Nucleotide-binding</keyword>
<dbReference type="STRING" id="1121409.SAMN02745124_04435"/>
<dbReference type="PANTHER" id="PTHR42734">
    <property type="entry name" value="METAL TRANSPORT SYSTEM ATP-BINDING PROTEIN TM_0124-RELATED"/>
    <property type="match status" value="1"/>
</dbReference>
<dbReference type="RefSeq" id="WP_084540857.1">
    <property type="nucleotide sequence ID" value="NZ_FQXS01000060.1"/>
</dbReference>
<evidence type="ECO:0000256" key="1">
    <source>
        <dbReference type="ARBA" id="ARBA00022448"/>
    </source>
</evidence>
<dbReference type="GO" id="GO:0016887">
    <property type="term" value="F:ATP hydrolysis activity"/>
    <property type="evidence" value="ECO:0007669"/>
    <property type="project" value="InterPro"/>
</dbReference>
<evidence type="ECO:0000256" key="2">
    <source>
        <dbReference type="ARBA" id="ARBA00022741"/>
    </source>
</evidence>
<organism evidence="5 6">
    <name type="scientific">Desulfofustis glycolicus DSM 9705</name>
    <dbReference type="NCBI Taxonomy" id="1121409"/>
    <lineage>
        <taxon>Bacteria</taxon>
        <taxon>Pseudomonadati</taxon>
        <taxon>Thermodesulfobacteriota</taxon>
        <taxon>Desulfobulbia</taxon>
        <taxon>Desulfobulbales</taxon>
        <taxon>Desulfocapsaceae</taxon>
        <taxon>Desulfofustis</taxon>
    </lineage>
</organism>
<dbReference type="Gene3D" id="3.40.50.300">
    <property type="entry name" value="P-loop containing nucleotide triphosphate hydrolases"/>
    <property type="match status" value="1"/>
</dbReference>
<sequence>MILEVHKAGFAYPGSSGTVFNGISLSVGAGEVLCILGPNGVGKTSLLKCLSGLLPLTEGKISCKGENILALSRTQVARTIAHVPQLHNPVFAYSVYDTVLMGRTPYLGFFSPPRQSDRVITEQAIDSLGIAHLAEKAYSELSGGERQLVLFARVLAQQPEIIVLDEPTSHLDYGNQLKILSLIRNLARSRTAIVMTSHNPDHAFMVADRVGIMFNGAIAAVGAPEEVITVEILQEIYGVAVTLLRNDGFGSMCVPVFNKYAGNAKLWRNNE</sequence>
<dbReference type="GO" id="GO:0005524">
    <property type="term" value="F:ATP binding"/>
    <property type="evidence" value="ECO:0007669"/>
    <property type="project" value="UniProtKB-KW"/>
</dbReference>
<evidence type="ECO:0000313" key="5">
    <source>
        <dbReference type="EMBL" id="SHI15410.1"/>
    </source>
</evidence>
<dbReference type="PANTHER" id="PTHR42734:SF19">
    <property type="entry name" value="IRON COMPOUNDS ABC TRANSPORTER, ATP-BINDING PROTEIN"/>
    <property type="match status" value="1"/>
</dbReference>